<sequence length="29" mass="3420">MLVKTIGDMAYVCAGCQGERRIWFCRLIW</sequence>
<evidence type="ECO:0000313" key="1">
    <source>
        <dbReference type="EMBL" id="JAD49558.1"/>
    </source>
</evidence>
<dbReference type="EMBL" id="GBRH01248337">
    <property type="protein sequence ID" value="JAD49558.1"/>
    <property type="molecule type" value="Transcribed_RNA"/>
</dbReference>
<reference evidence="1" key="2">
    <citation type="journal article" date="2015" name="Data Brief">
        <title>Shoot transcriptome of the giant reed, Arundo donax.</title>
        <authorList>
            <person name="Barrero R.A."/>
            <person name="Guerrero F.D."/>
            <person name="Moolhuijzen P."/>
            <person name="Goolsby J.A."/>
            <person name="Tidwell J."/>
            <person name="Bellgard S.E."/>
            <person name="Bellgard M.I."/>
        </authorList>
    </citation>
    <scope>NUCLEOTIDE SEQUENCE</scope>
    <source>
        <tissue evidence="1">Shoot tissue taken approximately 20 cm above the soil surface</tissue>
    </source>
</reference>
<accession>A0A0A9AI81</accession>
<reference evidence="1" key="1">
    <citation type="submission" date="2014-09" db="EMBL/GenBank/DDBJ databases">
        <authorList>
            <person name="Magalhaes I.L.F."/>
            <person name="Oliveira U."/>
            <person name="Santos F.R."/>
            <person name="Vidigal T.H.D.A."/>
            <person name="Brescovit A.D."/>
            <person name="Santos A.J."/>
        </authorList>
    </citation>
    <scope>NUCLEOTIDE SEQUENCE</scope>
    <source>
        <tissue evidence="1">Shoot tissue taken approximately 20 cm above the soil surface</tissue>
    </source>
</reference>
<proteinExistence type="predicted"/>
<protein>
    <submittedName>
        <fullName evidence="1">Uncharacterized protein</fullName>
    </submittedName>
</protein>
<name>A0A0A9AI81_ARUDO</name>
<dbReference type="AlphaFoldDB" id="A0A0A9AI81"/>
<organism evidence="1">
    <name type="scientific">Arundo donax</name>
    <name type="common">Giant reed</name>
    <name type="synonym">Donax arundinaceus</name>
    <dbReference type="NCBI Taxonomy" id="35708"/>
    <lineage>
        <taxon>Eukaryota</taxon>
        <taxon>Viridiplantae</taxon>
        <taxon>Streptophyta</taxon>
        <taxon>Embryophyta</taxon>
        <taxon>Tracheophyta</taxon>
        <taxon>Spermatophyta</taxon>
        <taxon>Magnoliopsida</taxon>
        <taxon>Liliopsida</taxon>
        <taxon>Poales</taxon>
        <taxon>Poaceae</taxon>
        <taxon>PACMAD clade</taxon>
        <taxon>Arundinoideae</taxon>
        <taxon>Arundineae</taxon>
        <taxon>Arundo</taxon>
    </lineage>
</organism>